<sequence length="124" mass="14201">MLCPFFVLVPSSVSDEARKHGIAVKDRKITKSLCLHRVKNEETRKRNICRFKITAWPNSNPTRNSSISEFLYTALSISCSTIVAFLMMRLSHECILKLRRCVVFGVIDLPLAVAYFLKESRIHS</sequence>
<organism evidence="1 2">
    <name type="scientific">Stylosanthes scabra</name>
    <dbReference type="NCBI Taxonomy" id="79078"/>
    <lineage>
        <taxon>Eukaryota</taxon>
        <taxon>Viridiplantae</taxon>
        <taxon>Streptophyta</taxon>
        <taxon>Embryophyta</taxon>
        <taxon>Tracheophyta</taxon>
        <taxon>Spermatophyta</taxon>
        <taxon>Magnoliopsida</taxon>
        <taxon>eudicotyledons</taxon>
        <taxon>Gunneridae</taxon>
        <taxon>Pentapetalae</taxon>
        <taxon>rosids</taxon>
        <taxon>fabids</taxon>
        <taxon>Fabales</taxon>
        <taxon>Fabaceae</taxon>
        <taxon>Papilionoideae</taxon>
        <taxon>50 kb inversion clade</taxon>
        <taxon>dalbergioids sensu lato</taxon>
        <taxon>Dalbergieae</taxon>
        <taxon>Pterocarpus clade</taxon>
        <taxon>Stylosanthes</taxon>
    </lineage>
</organism>
<accession>A0ABU6VSH4</accession>
<dbReference type="Proteomes" id="UP001341840">
    <property type="component" value="Unassembled WGS sequence"/>
</dbReference>
<keyword evidence="2" id="KW-1185">Reference proteome</keyword>
<comment type="caution">
    <text evidence="1">The sequence shown here is derived from an EMBL/GenBank/DDBJ whole genome shotgun (WGS) entry which is preliminary data.</text>
</comment>
<evidence type="ECO:0000313" key="1">
    <source>
        <dbReference type="EMBL" id="MED6176494.1"/>
    </source>
</evidence>
<reference evidence="1 2" key="1">
    <citation type="journal article" date="2023" name="Plants (Basel)">
        <title>Bridging the Gap: Combining Genomics and Transcriptomics Approaches to Understand Stylosanthes scabra, an Orphan Legume from the Brazilian Caatinga.</title>
        <authorList>
            <person name="Ferreira-Neto J.R.C."/>
            <person name="da Silva M.D."/>
            <person name="Binneck E."/>
            <person name="de Melo N.F."/>
            <person name="da Silva R.H."/>
            <person name="de Melo A.L.T.M."/>
            <person name="Pandolfi V."/>
            <person name="Bustamante F.O."/>
            <person name="Brasileiro-Vidal A.C."/>
            <person name="Benko-Iseppon A.M."/>
        </authorList>
    </citation>
    <scope>NUCLEOTIDE SEQUENCE [LARGE SCALE GENOMIC DNA]</scope>
    <source>
        <tissue evidence="1">Leaves</tissue>
    </source>
</reference>
<name>A0ABU6VSH4_9FABA</name>
<dbReference type="EMBL" id="JASCZI010152659">
    <property type="protein sequence ID" value="MED6176494.1"/>
    <property type="molecule type" value="Genomic_DNA"/>
</dbReference>
<evidence type="ECO:0000313" key="2">
    <source>
        <dbReference type="Proteomes" id="UP001341840"/>
    </source>
</evidence>
<protein>
    <submittedName>
        <fullName evidence="1">Uncharacterized protein</fullName>
    </submittedName>
</protein>
<gene>
    <name evidence="1" type="ORF">PIB30_088742</name>
</gene>
<proteinExistence type="predicted"/>
<feature type="non-terminal residue" evidence="1">
    <location>
        <position position="124"/>
    </location>
</feature>